<dbReference type="EMBL" id="NMUQ01000002">
    <property type="protein sequence ID" value="OXM13873.1"/>
    <property type="molecule type" value="Genomic_DNA"/>
</dbReference>
<dbReference type="InterPro" id="IPR025436">
    <property type="entry name" value="DUF4179"/>
</dbReference>
<gene>
    <name evidence="4" type="ORF">CGZ75_12715</name>
</gene>
<dbReference type="OrthoDB" id="2725974at2"/>
<evidence type="ECO:0000313" key="4">
    <source>
        <dbReference type="EMBL" id="OXM13873.1"/>
    </source>
</evidence>
<reference evidence="4 5" key="1">
    <citation type="submission" date="2017-07" db="EMBL/GenBank/DDBJ databases">
        <title>Paenibacillus herberti R33 genome sequencing and assembly.</title>
        <authorList>
            <person name="Su W."/>
        </authorList>
    </citation>
    <scope>NUCLEOTIDE SEQUENCE [LARGE SCALE GENOMIC DNA]</scope>
    <source>
        <strain evidence="4 5">R33</strain>
    </source>
</reference>
<dbReference type="AlphaFoldDB" id="A0A229NVD1"/>
<keyword evidence="1" id="KW-0472">Membrane</keyword>
<comment type="caution">
    <text evidence="4">The sequence shown here is derived from an EMBL/GenBank/DDBJ whole genome shotgun (WGS) entry which is preliminary data.</text>
</comment>
<feature type="transmembrane region" description="Helical" evidence="1">
    <location>
        <begin position="40"/>
        <end position="59"/>
    </location>
</feature>
<evidence type="ECO:0000256" key="1">
    <source>
        <dbReference type="SAM" id="Phobius"/>
    </source>
</evidence>
<accession>A0A229NVD1</accession>
<evidence type="ECO:0000259" key="2">
    <source>
        <dbReference type="Pfam" id="PF13786"/>
    </source>
</evidence>
<evidence type="ECO:0000313" key="5">
    <source>
        <dbReference type="Proteomes" id="UP000215145"/>
    </source>
</evidence>
<organism evidence="4 5">
    <name type="scientific">Paenibacillus herberti</name>
    <dbReference type="NCBI Taxonomy" id="1619309"/>
    <lineage>
        <taxon>Bacteria</taxon>
        <taxon>Bacillati</taxon>
        <taxon>Bacillota</taxon>
        <taxon>Bacilli</taxon>
        <taxon>Bacillales</taxon>
        <taxon>Paenibacillaceae</taxon>
        <taxon>Paenibacillus</taxon>
    </lineage>
</organism>
<feature type="domain" description="DUF4179" evidence="2">
    <location>
        <begin position="36"/>
        <end position="128"/>
    </location>
</feature>
<evidence type="ECO:0008006" key="6">
    <source>
        <dbReference type="Google" id="ProtNLM"/>
    </source>
</evidence>
<keyword evidence="1" id="KW-0812">Transmembrane</keyword>
<proteinExistence type="predicted"/>
<feature type="domain" description="DUF5643" evidence="3">
    <location>
        <begin position="217"/>
        <end position="303"/>
    </location>
</feature>
<keyword evidence="1" id="KW-1133">Transmembrane helix</keyword>
<name>A0A229NVD1_9BACL</name>
<dbReference type="Proteomes" id="UP000215145">
    <property type="component" value="Unassembled WGS sequence"/>
</dbReference>
<sequence>MENEVNTAVQPIDDERLKVAIRSGLERGKRQFVPRRRKRLSLGIAAALICLLVATAGAAKVSPAFAEALQRIPSLGIFLKLINEDTALLSSIDQDLLQPVGQTVEKEGKRLTVEALIADDRRLVIFYSTNMSGGYDGGLRFDLYDEHGKSLGGALTTDHVFTDNAQLQSSGNEDYIDLLLDHGEKMPSKVRFLALQNGTTLEFDLVIDLDRFAGMMRNYEINQTIEIDGQKLHVVRARQSPLILELIVRKDKTNTKEIPGFVNLRLQDDSGRSWSSGITFIGDEMSLFFKNGYFQKPKRLTLLADGLFMFQKGQKVVVDLEKNIMLEAPDDRLSLGTVDPRFQRDGDDFRTFAITLTGLDEIDQLRRGGNILSYNFIDANGAVHPRAEVNGTFTTSLSRQDNETSMYYPILRKKYPQPLTFTVMDYPGYVLQPIELELIP</sequence>
<evidence type="ECO:0000259" key="3">
    <source>
        <dbReference type="Pfam" id="PF18705"/>
    </source>
</evidence>
<dbReference type="Pfam" id="PF18705">
    <property type="entry name" value="DUF5643"/>
    <property type="match status" value="1"/>
</dbReference>
<keyword evidence="5" id="KW-1185">Reference proteome</keyword>
<dbReference type="Pfam" id="PF13786">
    <property type="entry name" value="DUF4179"/>
    <property type="match status" value="1"/>
</dbReference>
<protein>
    <recommendedName>
        <fullName evidence="6">DUF4179 domain-containing protein</fullName>
    </recommendedName>
</protein>
<dbReference type="RefSeq" id="WP_089524700.1">
    <property type="nucleotide sequence ID" value="NZ_NMUQ01000002.1"/>
</dbReference>
<dbReference type="InterPro" id="IPR040680">
    <property type="entry name" value="DUF5643"/>
</dbReference>